<keyword evidence="9" id="KW-0862">Zinc</keyword>
<dbReference type="GO" id="GO:0000981">
    <property type="term" value="F:DNA-binding transcription factor activity, RNA polymerase II-specific"/>
    <property type="evidence" value="ECO:0007669"/>
    <property type="project" value="UniProtKB-ARBA"/>
</dbReference>
<evidence type="ECO:0000256" key="4">
    <source>
        <dbReference type="ARBA" id="ARBA00022679"/>
    </source>
</evidence>
<protein>
    <submittedName>
        <fullName evidence="17">Zinc-finger protein</fullName>
    </submittedName>
</protein>
<dbReference type="InterPro" id="IPR038286">
    <property type="entry name" value="IPK_sf"/>
</dbReference>
<evidence type="ECO:0000256" key="2">
    <source>
        <dbReference type="ARBA" id="ARBA00006991"/>
    </source>
</evidence>
<keyword evidence="6" id="KW-0677">Repeat</keyword>
<evidence type="ECO:0000313" key="17">
    <source>
        <dbReference type="EMBL" id="WFD40122.1"/>
    </source>
</evidence>
<dbReference type="SUPFAM" id="SSF57667">
    <property type="entry name" value="beta-beta-alpha zinc fingers"/>
    <property type="match status" value="3"/>
</dbReference>
<feature type="domain" description="C2H2-type" evidence="16">
    <location>
        <begin position="48"/>
        <end position="78"/>
    </location>
</feature>
<dbReference type="PANTHER" id="PTHR46179">
    <property type="entry name" value="ZINC FINGER PROTEIN"/>
    <property type="match status" value="1"/>
</dbReference>
<dbReference type="FunFam" id="3.30.160.60:FF:000125">
    <property type="entry name" value="Putative zinc finger protein 143"/>
    <property type="match status" value="2"/>
</dbReference>
<dbReference type="InterPro" id="IPR005522">
    <property type="entry name" value="IPK"/>
</dbReference>
<evidence type="ECO:0000256" key="8">
    <source>
        <dbReference type="ARBA" id="ARBA00022777"/>
    </source>
</evidence>
<dbReference type="GO" id="GO:0042802">
    <property type="term" value="F:identical protein binding"/>
    <property type="evidence" value="ECO:0007669"/>
    <property type="project" value="UniProtKB-ARBA"/>
</dbReference>
<dbReference type="GO" id="GO:0032958">
    <property type="term" value="P:inositol phosphate biosynthetic process"/>
    <property type="evidence" value="ECO:0007669"/>
    <property type="project" value="InterPro"/>
</dbReference>
<feature type="compositionally biased region" description="Polar residues" evidence="15">
    <location>
        <begin position="22"/>
        <end position="33"/>
    </location>
</feature>
<proteinExistence type="inferred from homology"/>
<dbReference type="Pfam" id="PF03770">
    <property type="entry name" value="IPK"/>
    <property type="match status" value="1"/>
</dbReference>
<dbReference type="PROSITE" id="PS50157">
    <property type="entry name" value="ZINC_FINGER_C2H2_2"/>
    <property type="match status" value="7"/>
</dbReference>
<dbReference type="GO" id="GO:0008270">
    <property type="term" value="F:zinc ion binding"/>
    <property type="evidence" value="ECO:0007669"/>
    <property type="project" value="UniProtKB-KW"/>
</dbReference>
<dbReference type="PROSITE" id="PS00028">
    <property type="entry name" value="ZINC_FINGER_C2H2_1"/>
    <property type="match status" value="6"/>
</dbReference>
<dbReference type="RefSeq" id="XP_060123019.1">
    <property type="nucleotide sequence ID" value="XM_060267036.1"/>
</dbReference>
<dbReference type="FunFam" id="3.30.160.60:FF:000508">
    <property type="entry name" value="Myeloid zinc finger 1"/>
    <property type="match status" value="1"/>
</dbReference>
<keyword evidence="5" id="KW-0479">Metal-binding</keyword>
<feature type="domain" description="C2H2-type" evidence="16">
    <location>
        <begin position="166"/>
        <end position="200"/>
    </location>
</feature>
<comment type="similarity">
    <text evidence="3">Belongs to the inositol phosphokinase (IPK) family.</text>
</comment>
<keyword evidence="12" id="KW-0804">Transcription</keyword>
<gene>
    <name evidence="17" type="primary">SUR1</name>
    <name evidence="17" type="ORF">MJAP1_003107</name>
</gene>
<keyword evidence="8" id="KW-0418">Kinase</keyword>
<evidence type="ECO:0000259" key="16">
    <source>
        <dbReference type="PROSITE" id="PS50157"/>
    </source>
</evidence>
<feature type="domain" description="C2H2-type" evidence="16">
    <location>
        <begin position="133"/>
        <end position="163"/>
    </location>
</feature>
<dbReference type="GeneID" id="85226758"/>
<dbReference type="InterPro" id="IPR013087">
    <property type="entry name" value="Znf_C2H2_type"/>
</dbReference>
<keyword evidence="4" id="KW-0808">Transferase</keyword>
<accession>A0AAF0JAR9</accession>
<comment type="subcellular location">
    <subcellularLocation>
        <location evidence="1">Nucleus</location>
    </subcellularLocation>
</comment>
<organism evidence="17 18">
    <name type="scientific">Malassezia japonica</name>
    <dbReference type="NCBI Taxonomy" id="223818"/>
    <lineage>
        <taxon>Eukaryota</taxon>
        <taxon>Fungi</taxon>
        <taxon>Dikarya</taxon>
        <taxon>Basidiomycota</taxon>
        <taxon>Ustilaginomycotina</taxon>
        <taxon>Malasseziomycetes</taxon>
        <taxon>Malasseziales</taxon>
        <taxon>Malasseziaceae</taxon>
        <taxon>Malassezia</taxon>
    </lineage>
</organism>
<evidence type="ECO:0000256" key="6">
    <source>
        <dbReference type="ARBA" id="ARBA00022737"/>
    </source>
</evidence>
<evidence type="ECO:0000256" key="15">
    <source>
        <dbReference type="SAM" id="MobiDB-lite"/>
    </source>
</evidence>
<keyword evidence="10" id="KW-0805">Transcription regulation</keyword>
<dbReference type="Pfam" id="PF00096">
    <property type="entry name" value="zf-C2H2"/>
    <property type="match status" value="4"/>
</dbReference>
<dbReference type="EMBL" id="CP119962">
    <property type="protein sequence ID" value="WFD40122.1"/>
    <property type="molecule type" value="Genomic_DNA"/>
</dbReference>
<dbReference type="GO" id="GO:0016301">
    <property type="term" value="F:kinase activity"/>
    <property type="evidence" value="ECO:0007669"/>
    <property type="project" value="UniProtKB-KW"/>
</dbReference>
<keyword evidence="11" id="KW-0238">DNA-binding</keyword>
<dbReference type="AlphaFoldDB" id="A0AAF0JAR9"/>
<feature type="region of interest" description="Disordered" evidence="15">
    <location>
        <begin position="1"/>
        <end position="35"/>
    </location>
</feature>
<evidence type="ECO:0000256" key="10">
    <source>
        <dbReference type="ARBA" id="ARBA00023015"/>
    </source>
</evidence>
<feature type="domain" description="C2H2-type" evidence="16">
    <location>
        <begin position="289"/>
        <end position="316"/>
    </location>
</feature>
<dbReference type="Gene3D" id="3.30.160.60">
    <property type="entry name" value="Classic Zinc Finger"/>
    <property type="match status" value="6"/>
</dbReference>
<evidence type="ECO:0000256" key="5">
    <source>
        <dbReference type="ARBA" id="ARBA00022723"/>
    </source>
</evidence>
<feature type="region of interest" description="Disordered" evidence="15">
    <location>
        <begin position="306"/>
        <end position="330"/>
    </location>
</feature>
<evidence type="ECO:0000256" key="9">
    <source>
        <dbReference type="ARBA" id="ARBA00022833"/>
    </source>
</evidence>
<evidence type="ECO:0000256" key="11">
    <source>
        <dbReference type="ARBA" id="ARBA00023125"/>
    </source>
</evidence>
<evidence type="ECO:0000256" key="7">
    <source>
        <dbReference type="ARBA" id="ARBA00022771"/>
    </source>
</evidence>
<dbReference type="SUPFAM" id="SSF56104">
    <property type="entry name" value="SAICAR synthase-like"/>
    <property type="match status" value="1"/>
</dbReference>
<evidence type="ECO:0000256" key="13">
    <source>
        <dbReference type="ARBA" id="ARBA00023242"/>
    </source>
</evidence>
<dbReference type="InterPro" id="IPR051061">
    <property type="entry name" value="Zinc_finger_trans_reg"/>
</dbReference>
<feature type="domain" description="C2H2-type" evidence="16">
    <location>
        <begin position="229"/>
        <end position="258"/>
    </location>
</feature>
<evidence type="ECO:0000256" key="1">
    <source>
        <dbReference type="ARBA" id="ARBA00004123"/>
    </source>
</evidence>
<evidence type="ECO:0000256" key="3">
    <source>
        <dbReference type="ARBA" id="ARBA00007374"/>
    </source>
</evidence>
<dbReference type="FunFam" id="3.30.160.60:FF:000446">
    <property type="entry name" value="Zinc finger protein"/>
    <property type="match status" value="1"/>
</dbReference>
<reference evidence="17" key="1">
    <citation type="submission" date="2023-03" db="EMBL/GenBank/DDBJ databases">
        <title>Mating type loci evolution in Malassezia.</title>
        <authorList>
            <person name="Coelho M.A."/>
        </authorList>
    </citation>
    <scope>NUCLEOTIDE SEQUENCE</scope>
    <source>
        <strain evidence="17">CBS 9431</strain>
    </source>
</reference>
<feature type="domain" description="C2H2-type" evidence="16">
    <location>
        <begin position="201"/>
        <end position="228"/>
    </location>
</feature>
<dbReference type="Gene3D" id="3.30.470.160">
    <property type="entry name" value="Inositol polyphosphate kinase"/>
    <property type="match status" value="1"/>
</dbReference>
<dbReference type="GO" id="GO:0005634">
    <property type="term" value="C:nucleus"/>
    <property type="evidence" value="ECO:0007669"/>
    <property type="project" value="UniProtKB-SubCell"/>
</dbReference>
<keyword evidence="7 14" id="KW-0863">Zinc-finger</keyword>
<dbReference type="SMART" id="SM00355">
    <property type="entry name" value="ZnF_C2H2"/>
    <property type="match status" value="7"/>
</dbReference>
<comment type="similarity">
    <text evidence="2">Belongs to the krueppel C2H2-type zinc-finger protein family.</text>
</comment>
<evidence type="ECO:0000256" key="12">
    <source>
        <dbReference type="ARBA" id="ARBA00023163"/>
    </source>
</evidence>
<dbReference type="PANTHER" id="PTHR46179:SF13">
    <property type="entry name" value="C2H2-TYPE DOMAIN-CONTAINING PROTEIN"/>
    <property type="match status" value="1"/>
</dbReference>
<name>A0AAF0JAR9_9BASI</name>
<keyword evidence="18" id="KW-1185">Reference proteome</keyword>
<evidence type="ECO:0000256" key="14">
    <source>
        <dbReference type="PROSITE-ProRule" id="PRU00042"/>
    </source>
</evidence>
<dbReference type="InterPro" id="IPR036236">
    <property type="entry name" value="Znf_C2H2_sf"/>
</dbReference>
<dbReference type="Proteomes" id="UP001217754">
    <property type="component" value="Chromosome 5"/>
</dbReference>
<keyword evidence="13" id="KW-0539">Nucleus</keyword>
<dbReference type="GO" id="GO:0000978">
    <property type="term" value="F:RNA polymerase II cis-regulatory region sequence-specific DNA binding"/>
    <property type="evidence" value="ECO:0007669"/>
    <property type="project" value="UniProtKB-ARBA"/>
</dbReference>
<feature type="domain" description="C2H2-type" evidence="16">
    <location>
        <begin position="259"/>
        <end position="288"/>
    </location>
</feature>
<sequence>MCAPPLPVRSGAATPKSEPRSDSLSTGGHTTPCTPLHFDDVERVPTVFSCEWDECNAHLSTLEALAAHVQQTHTMQAKHWEAVMQGSHSPWATDCTTPSEEAPYIAGDAHLESLLHLEPACLCPAPLPGKKKHGCGWEHCTESFDTHAELTEHIATVHVGSGKNQYECRWVGCARVAEGRTFSQRQKVLRHIKSHTGDRPYACPVCEKRFTEATTLTQHMRTHTNERPYKCDFPGCNKTFSVAGSLTIHRRTHTGDRPFVCPVPGCGKQFAESSNLNKHMRVHRGERPFACPECKRTFARLDQVTRHRKTHLRPHSEIDRGASTPLHQVGGHPGAVRALDGGARVVKACSTQEAEFYLEAWRDAGAAHARLQECIPKCFAIQIEGRAVWGDAVGGDGSAVVLENLAYGYENANVCDIKLGQLLYDERPGYTTPEKIARMHAKAQQTTSGTLGVRVTGWSVWTDGTSATTGKEPGRAAQTLDDVGRLLTEALCLDDPLHRAAAQTRLLPRIRALQAAMRTVPVQLRGASVLLVVDASAPQRCDARLIDFAHSRFDREPDPGLTLGLATLIRALETYT</sequence>
<evidence type="ECO:0000313" key="18">
    <source>
        <dbReference type="Proteomes" id="UP001217754"/>
    </source>
</evidence>